<dbReference type="AlphaFoldDB" id="A0A090QQC4"/>
<keyword evidence="1" id="KW-1133">Transmembrane helix</keyword>
<gene>
    <name evidence="2" type="ORF">JCM19237_1120</name>
</gene>
<protein>
    <submittedName>
        <fullName evidence="2">Uncharacterized protein</fullName>
    </submittedName>
</protein>
<dbReference type="EMBL" id="BBMN01000004">
    <property type="protein sequence ID" value="GAL04448.1"/>
    <property type="molecule type" value="Genomic_DNA"/>
</dbReference>
<feature type="transmembrane region" description="Helical" evidence="1">
    <location>
        <begin position="6"/>
        <end position="25"/>
    </location>
</feature>
<keyword evidence="1" id="KW-0472">Membrane</keyword>
<comment type="caution">
    <text evidence="2">The sequence shown here is derived from an EMBL/GenBank/DDBJ whole genome shotgun (WGS) entry which is preliminary data.</text>
</comment>
<evidence type="ECO:0000256" key="1">
    <source>
        <dbReference type="SAM" id="Phobius"/>
    </source>
</evidence>
<reference evidence="2 3" key="1">
    <citation type="journal article" date="2014" name="Genome Announc.">
        <title>Draft Genome Sequences of Two Vibrionaceae Species, Vibrio ponticus C121 and Photobacterium aphoticum C119, Isolated as Coral Reef Microbiota.</title>
        <authorList>
            <person name="Al-saari N."/>
            <person name="Meirelles P.M."/>
            <person name="Mino S."/>
            <person name="Suda W."/>
            <person name="Oshima K."/>
            <person name="Hattori M."/>
            <person name="Ohkuma M."/>
            <person name="Thompson F.L."/>
            <person name="Gomez-Gil B."/>
            <person name="Sawabe T."/>
            <person name="Sawabe T."/>
        </authorList>
    </citation>
    <scope>NUCLEOTIDE SEQUENCE [LARGE SCALE GENOMIC DNA]</scope>
    <source>
        <strain evidence="2 3">JCM 19237</strain>
    </source>
</reference>
<sequence>MGIFELIVATGLVLWVGWNYIGMYWPSAGPDRVLEPRKQPEQYKRVIHPRFS</sequence>
<dbReference type="STRING" id="754436.JCM19237_1120"/>
<dbReference type="Proteomes" id="UP000029227">
    <property type="component" value="Unassembled WGS sequence"/>
</dbReference>
<evidence type="ECO:0000313" key="2">
    <source>
        <dbReference type="EMBL" id="GAL04448.1"/>
    </source>
</evidence>
<evidence type="ECO:0000313" key="3">
    <source>
        <dbReference type="Proteomes" id="UP000029227"/>
    </source>
</evidence>
<proteinExistence type="predicted"/>
<accession>A0A090QQC4</accession>
<name>A0A090QQC4_9GAMM</name>
<organism evidence="2 3">
    <name type="scientific">Photobacterium aphoticum</name>
    <dbReference type="NCBI Taxonomy" id="754436"/>
    <lineage>
        <taxon>Bacteria</taxon>
        <taxon>Pseudomonadati</taxon>
        <taxon>Pseudomonadota</taxon>
        <taxon>Gammaproteobacteria</taxon>
        <taxon>Vibrionales</taxon>
        <taxon>Vibrionaceae</taxon>
        <taxon>Photobacterium</taxon>
    </lineage>
</organism>
<keyword evidence="1" id="KW-0812">Transmembrane</keyword>